<dbReference type="Proteomes" id="UP001162734">
    <property type="component" value="Chromosome"/>
</dbReference>
<protein>
    <submittedName>
        <fullName evidence="2">Uncharacterized protein</fullName>
    </submittedName>
</protein>
<sequence length="69" mass="7784">MAEYENKLVDKRVVARYIKKGVVDEKDYEQLLKKLPDLADQAVPVEAAMDLDDFDDEEEESPAAEGPEA</sequence>
<reference evidence="3" key="1">
    <citation type="journal article" date="2022" name="Int. J. Syst. Evol. Microbiol.">
        <title>Anaeromyxobacter oryzae sp. nov., Anaeromyxobacter diazotrophicus sp. nov. and Anaeromyxobacter paludicola sp. nov., isolated from paddy soils.</title>
        <authorList>
            <person name="Itoh H."/>
            <person name="Xu Z."/>
            <person name="Mise K."/>
            <person name="Masuda Y."/>
            <person name="Ushijima N."/>
            <person name="Hayakawa C."/>
            <person name="Shiratori Y."/>
            <person name="Senoo K."/>
        </authorList>
    </citation>
    <scope>NUCLEOTIDE SEQUENCE [LARGE SCALE GENOMIC DNA]</scope>
    <source>
        <strain evidence="3">Red630</strain>
    </source>
</reference>
<evidence type="ECO:0000313" key="2">
    <source>
        <dbReference type="EMBL" id="BDG09768.1"/>
    </source>
</evidence>
<keyword evidence="3" id="KW-1185">Reference proteome</keyword>
<dbReference type="EMBL" id="AP025592">
    <property type="protein sequence ID" value="BDG09768.1"/>
    <property type="molecule type" value="Genomic_DNA"/>
</dbReference>
<dbReference type="RefSeq" id="WP_248342080.1">
    <property type="nucleotide sequence ID" value="NZ_AP025592.1"/>
</dbReference>
<proteinExistence type="predicted"/>
<evidence type="ECO:0000256" key="1">
    <source>
        <dbReference type="SAM" id="MobiDB-lite"/>
    </source>
</evidence>
<organism evidence="2 3">
    <name type="scientific">Anaeromyxobacter paludicola</name>
    <dbReference type="NCBI Taxonomy" id="2918171"/>
    <lineage>
        <taxon>Bacteria</taxon>
        <taxon>Pseudomonadati</taxon>
        <taxon>Myxococcota</taxon>
        <taxon>Myxococcia</taxon>
        <taxon>Myxococcales</taxon>
        <taxon>Cystobacterineae</taxon>
        <taxon>Anaeromyxobacteraceae</taxon>
        <taxon>Anaeromyxobacter</taxon>
    </lineage>
</organism>
<name>A0ABM7XD18_9BACT</name>
<gene>
    <name evidence="2" type="ORF">AMPC_28810</name>
</gene>
<evidence type="ECO:0000313" key="3">
    <source>
        <dbReference type="Proteomes" id="UP001162734"/>
    </source>
</evidence>
<feature type="region of interest" description="Disordered" evidence="1">
    <location>
        <begin position="49"/>
        <end position="69"/>
    </location>
</feature>
<accession>A0ABM7XD18</accession>